<evidence type="ECO:0000313" key="7">
    <source>
        <dbReference type="EMBL" id="KAF4618476.1"/>
    </source>
</evidence>
<proteinExistence type="predicted"/>
<keyword evidence="2 5" id="KW-0812">Transmembrane</keyword>
<dbReference type="InterPro" id="IPR011701">
    <property type="entry name" value="MFS"/>
</dbReference>
<dbReference type="GO" id="GO:0022857">
    <property type="term" value="F:transmembrane transporter activity"/>
    <property type="evidence" value="ECO:0007669"/>
    <property type="project" value="InterPro"/>
</dbReference>
<dbReference type="InterPro" id="IPR020846">
    <property type="entry name" value="MFS_dom"/>
</dbReference>
<feature type="transmembrane region" description="Helical" evidence="5">
    <location>
        <begin position="257"/>
        <end position="285"/>
    </location>
</feature>
<evidence type="ECO:0000259" key="6">
    <source>
        <dbReference type="PROSITE" id="PS50850"/>
    </source>
</evidence>
<accession>A0A8H4VPS9</accession>
<comment type="caution">
    <text evidence="7">The sequence shown here is derived from an EMBL/GenBank/DDBJ whole genome shotgun (WGS) entry which is preliminary data.</text>
</comment>
<dbReference type="PROSITE" id="PS50850">
    <property type="entry name" value="MFS"/>
    <property type="match status" value="1"/>
</dbReference>
<evidence type="ECO:0000256" key="3">
    <source>
        <dbReference type="ARBA" id="ARBA00022989"/>
    </source>
</evidence>
<keyword evidence="8" id="KW-1185">Reference proteome</keyword>
<evidence type="ECO:0000256" key="1">
    <source>
        <dbReference type="ARBA" id="ARBA00004141"/>
    </source>
</evidence>
<protein>
    <recommendedName>
        <fullName evidence="6">Major facilitator superfamily (MFS) profile domain-containing protein</fullName>
    </recommendedName>
</protein>
<dbReference type="InterPro" id="IPR036259">
    <property type="entry name" value="MFS_trans_sf"/>
</dbReference>
<sequence length="321" mass="34628">MYSLPVMVVGSIGSATAPTIHWLLLWRFLQSLGASPSLVLGAGVIGDIYKLEERGRGMAMFLAATLLGPALAPLVGGWGAAYWSSGWRAVQAVLGLAGGLVFAVVYFFLPETSHPGTKGIDKLRSSNSSVGFVFINPLRPMLLLRSPNLFLISVILATSMMSVYVLLVPLAYTIGTRYNIPNEALIGACFAPAGLGNITGAAIVGRISDRTVISWRKKRGDVWYPEDRLRAALLPFALIIPSTLVLFGSANQFIDEKLGLCICLICLYFNGIGVEMAFGPCAAYLVDVMHSRSAEALAAYGYTVFFLATYRFPKVALRFPF</sequence>
<dbReference type="PANTHER" id="PTHR23502">
    <property type="entry name" value="MAJOR FACILITATOR SUPERFAMILY"/>
    <property type="match status" value="1"/>
</dbReference>
<dbReference type="Pfam" id="PF07690">
    <property type="entry name" value="MFS_1"/>
    <property type="match status" value="1"/>
</dbReference>
<reference evidence="7 8" key="1">
    <citation type="submission" date="2019-12" db="EMBL/GenBank/DDBJ databases">
        <authorList>
            <person name="Floudas D."/>
            <person name="Bentzer J."/>
            <person name="Ahren D."/>
            <person name="Johansson T."/>
            <person name="Persson P."/>
            <person name="Tunlid A."/>
        </authorList>
    </citation>
    <scope>NUCLEOTIDE SEQUENCE [LARGE SCALE GENOMIC DNA]</scope>
    <source>
        <strain evidence="7 8">CBS 102.39</strain>
    </source>
</reference>
<evidence type="ECO:0000313" key="8">
    <source>
        <dbReference type="Proteomes" id="UP000521872"/>
    </source>
</evidence>
<feature type="transmembrane region" description="Helical" evidence="5">
    <location>
        <begin position="184"/>
        <end position="208"/>
    </location>
</feature>
<comment type="subcellular location">
    <subcellularLocation>
        <location evidence="1">Membrane</location>
        <topology evidence="1">Multi-pass membrane protein</topology>
    </subcellularLocation>
</comment>
<gene>
    <name evidence="7" type="ORF">D9613_010062</name>
</gene>
<feature type="transmembrane region" description="Helical" evidence="5">
    <location>
        <begin position="297"/>
        <end position="313"/>
    </location>
</feature>
<dbReference type="PANTHER" id="PTHR23502:SF64">
    <property type="entry name" value="TRANSPORTER, PUTATIVE (AFU_ORTHOLOGUE AFUA_3G11760)-RELATED"/>
    <property type="match status" value="1"/>
</dbReference>
<dbReference type="Gene3D" id="1.20.1720.10">
    <property type="entry name" value="Multidrug resistance protein D"/>
    <property type="match status" value="1"/>
</dbReference>
<dbReference type="GO" id="GO:0005886">
    <property type="term" value="C:plasma membrane"/>
    <property type="evidence" value="ECO:0007669"/>
    <property type="project" value="TreeGrafter"/>
</dbReference>
<name>A0A8H4VPS9_9AGAR</name>
<feature type="transmembrane region" description="Helical" evidence="5">
    <location>
        <begin position="89"/>
        <end position="109"/>
    </location>
</feature>
<dbReference type="Proteomes" id="UP000521872">
    <property type="component" value="Unassembled WGS sequence"/>
</dbReference>
<evidence type="ECO:0000256" key="4">
    <source>
        <dbReference type="ARBA" id="ARBA00023136"/>
    </source>
</evidence>
<keyword evidence="4 5" id="KW-0472">Membrane</keyword>
<feature type="transmembrane region" description="Helical" evidence="5">
    <location>
        <begin position="61"/>
        <end position="83"/>
    </location>
</feature>
<evidence type="ECO:0000256" key="5">
    <source>
        <dbReference type="SAM" id="Phobius"/>
    </source>
</evidence>
<dbReference type="SUPFAM" id="SSF103473">
    <property type="entry name" value="MFS general substrate transporter"/>
    <property type="match status" value="1"/>
</dbReference>
<feature type="transmembrane region" description="Helical" evidence="5">
    <location>
        <begin position="229"/>
        <end position="251"/>
    </location>
</feature>
<evidence type="ECO:0000256" key="2">
    <source>
        <dbReference type="ARBA" id="ARBA00022692"/>
    </source>
</evidence>
<dbReference type="AlphaFoldDB" id="A0A8H4VPS9"/>
<keyword evidence="3 5" id="KW-1133">Transmembrane helix</keyword>
<feature type="domain" description="Major facilitator superfamily (MFS) profile" evidence="6">
    <location>
        <begin position="1"/>
        <end position="321"/>
    </location>
</feature>
<dbReference type="EMBL" id="JAACJL010000017">
    <property type="protein sequence ID" value="KAF4618476.1"/>
    <property type="molecule type" value="Genomic_DNA"/>
</dbReference>
<feature type="transmembrane region" description="Helical" evidence="5">
    <location>
        <begin position="149"/>
        <end position="172"/>
    </location>
</feature>
<organism evidence="7 8">
    <name type="scientific">Agrocybe pediades</name>
    <dbReference type="NCBI Taxonomy" id="84607"/>
    <lineage>
        <taxon>Eukaryota</taxon>
        <taxon>Fungi</taxon>
        <taxon>Dikarya</taxon>
        <taxon>Basidiomycota</taxon>
        <taxon>Agaricomycotina</taxon>
        <taxon>Agaricomycetes</taxon>
        <taxon>Agaricomycetidae</taxon>
        <taxon>Agaricales</taxon>
        <taxon>Agaricineae</taxon>
        <taxon>Strophariaceae</taxon>
        <taxon>Agrocybe</taxon>
    </lineage>
</organism>